<feature type="non-terminal residue" evidence="3">
    <location>
        <position position="1"/>
    </location>
</feature>
<dbReference type="InterPro" id="IPR011990">
    <property type="entry name" value="TPR-like_helical_dom_sf"/>
</dbReference>
<dbReference type="PANTHER" id="PTHR15696">
    <property type="entry name" value="SMG-7 SUPPRESSOR WITH MORPHOLOGICAL EFFECT ON GENITALIA PROTEIN 7"/>
    <property type="match status" value="1"/>
</dbReference>
<evidence type="ECO:0000313" key="4">
    <source>
        <dbReference type="Proteomes" id="UP001166093"/>
    </source>
</evidence>
<organism evidence="3 4">
    <name type="scientific">Polyodon spathula</name>
    <name type="common">North American paddlefish</name>
    <name type="synonym">Squalus spathula</name>
    <dbReference type="NCBI Taxonomy" id="7913"/>
    <lineage>
        <taxon>Eukaryota</taxon>
        <taxon>Metazoa</taxon>
        <taxon>Chordata</taxon>
        <taxon>Craniata</taxon>
        <taxon>Vertebrata</taxon>
        <taxon>Euteleostomi</taxon>
        <taxon>Actinopterygii</taxon>
        <taxon>Chondrostei</taxon>
        <taxon>Acipenseriformes</taxon>
        <taxon>Polyodontidae</taxon>
        <taxon>Polyodon</taxon>
    </lineage>
</organism>
<keyword evidence="1" id="KW-0866">Nonsense-mediated mRNA decay</keyword>
<gene>
    <name evidence="3" type="primary">Smg5</name>
    <name evidence="3" type="ORF">GTO93_0005328</name>
</gene>
<dbReference type="Proteomes" id="UP001166093">
    <property type="component" value="Unassembled WGS sequence"/>
</dbReference>
<feature type="non-terminal residue" evidence="3">
    <location>
        <position position="128"/>
    </location>
</feature>
<evidence type="ECO:0000259" key="2">
    <source>
        <dbReference type="Pfam" id="PF10373"/>
    </source>
</evidence>
<dbReference type="EMBL" id="JAAWVQ010001058">
    <property type="protein sequence ID" value="MBN3270460.1"/>
    <property type="molecule type" value="Genomic_DNA"/>
</dbReference>
<sequence>MRLSCSVSADSVVFCATDDSSDSEGSVESNQSCRNEKTLPERLEILTNQGLLPAVKVFLDWLRANTDIIVMCAQSSQSLWNRLSVLLNLLPDSRKILEAGKQSSDGTLSSTAGTDTLYRFHTGTREQC</sequence>
<dbReference type="InterPro" id="IPR045153">
    <property type="entry name" value="Est1/Ebs1-like"/>
</dbReference>
<dbReference type="SUPFAM" id="SSF48452">
    <property type="entry name" value="TPR-like"/>
    <property type="match status" value="1"/>
</dbReference>
<keyword evidence="4" id="KW-1185">Reference proteome</keyword>
<reference evidence="3" key="1">
    <citation type="journal article" date="2021" name="Cell">
        <title>Tracing the genetic footprints of vertebrate landing in non-teleost ray-finned fishes.</title>
        <authorList>
            <person name="Bi X."/>
            <person name="Wang K."/>
            <person name="Yang L."/>
            <person name="Pan H."/>
            <person name="Jiang H."/>
            <person name="Wei Q."/>
            <person name="Fang M."/>
            <person name="Yu H."/>
            <person name="Zhu C."/>
            <person name="Cai Y."/>
            <person name="He Y."/>
            <person name="Gan X."/>
            <person name="Zeng H."/>
            <person name="Yu D."/>
            <person name="Zhu Y."/>
            <person name="Jiang H."/>
            <person name="Qiu Q."/>
            <person name="Yang H."/>
            <person name="Zhang Y.E."/>
            <person name="Wang W."/>
            <person name="Zhu M."/>
            <person name="He S."/>
            <person name="Zhang G."/>
        </authorList>
    </citation>
    <scope>NUCLEOTIDE SEQUENCE</scope>
    <source>
        <strain evidence="3">Pddl_001</strain>
    </source>
</reference>
<dbReference type="PANTHER" id="PTHR15696:SF7">
    <property type="entry name" value="NONSENSE-MEDIATED MRNA DECAY FACTOR"/>
    <property type="match status" value="1"/>
</dbReference>
<evidence type="ECO:0000256" key="1">
    <source>
        <dbReference type="ARBA" id="ARBA00023161"/>
    </source>
</evidence>
<protein>
    <submittedName>
        <fullName evidence="3">SMG5 protein</fullName>
    </submittedName>
</protein>
<evidence type="ECO:0000313" key="3">
    <source>
        <dbReference type="EMBL" id="MBN3270460.1"/>
    </source>
</evidence>
<proteinExistence type="predicted"/>
<accession>A0ABS2X8C4</accession>
<dbReference type="InterPro" id="IPR018834">
    <property type="entry name" value="DNA/RNA-bd_Est1-type"/>
</dbReference>
<comment type="caution">
    <text evidence="3">The sequence shown here is derived from an EMBL/GenBank/DDBJ whole genome shotgun (WGS) entry which is preliminary data.</text>
</comment>
<feature type="domain" description="DNA/RNA-binding" evidence="2">
    <location>
        <begin position="47"/>
        <end position="96"/>
    </location>
</feature>
<dbReference type="Pfam" id="PF10373">
    <property type="entry name" value="EST1_DNA_bind"/>
    <property type="match status" value="1"/>
</dbReference>
<name>A0ABS2X8C4_POLSP</name>